<sequence>MTIIGVYDETLSAKGIKTGMEVLRVNNIPVKAYAARYIAPYQSASTEQDRQTRTYDYALLSGALHEPIQLQLRDATGKTSEHTIARVKSADRSARLRVPSFEYRMLPGNIAYVALNTFGNDSCAKAFAANYPEISKAKAIIFDVRNNGGGNTSVGWAILNYLANTPALVHTSYTRDYKPTHRAWNRKLQPSLNRSKLIPPDKTPYNGQVIVLTSARTFSAAEDFAAAFKTMKRGLIIGEATGGSSGQPLFITLPGNGNARICTKRDMLGDGTEFVGVGIQPDKIVSATLKDLRNGVDTALQAAIKSIQ</sequence>
<dbReference type="PANTHER" id="PTHR32060">
    <property type="entry name" value="TAIL-SPECIFIC PROTEASE"/>
    <property type="match status" value="1"/>
</dbReference>
<keyword evidence="3" id="KW-1185">Reference proteome</keyword>
<protein>
    <submittedName>
        <fullName evidence="2">S41 family peptidase</fullName>
    </submittedName>
</protein>
<dbReference type="Gene3D" id="3.90.226.10">
    <property type="entry name" value="2-enoyl-CoA Hydratase, Chain A, domain 1"/>
    <property type="match status" value="1"/>
</dbReference>
<accession>A0ABY6J5N5</accession>
<dbReference type="InterPro" id="IPR029045">
    <property type="entry name" value="ClpP/crotonase-like_dom_sf"/>
</dbReference>
<reference evidence="2" key="1">
    <citation type="submission" date="2022-10" db="EMBL/GenBank/DDBJ databases">
        <title>Chitinophaga sp. nov., isolated from soil.</title>
        <authorList>
            <person name="Jeon C.O."/>
        </authorList>
    </citation>
    <scope>NUCLEOTIDE SEQUENCE</scope>
    <source>
        <strain evidence="2">R8</strain>
    </source>
</reference>
<dbReference type="Pfam" id="PF03572">
    <property type="entry name" value="Peptidase_S41"/>
    <property type="match status" value="1"/>
</dbReference>
<proteinExistence type="predicted"/>
<dbReference type="SMART" id="SM00245">
    <property type="entry name" value="TSPc"/>
    <property type="match status" value="1"/>
</dbReference>
<dbReference type="SUPFAM" id="SSF52096">
    <property type="entry name" value="ClpP/crotonase"/>
    <property type="match status" value="1"/>
</dbReference>
<dbReference type="PANTHER" id="PTHR32060:SF30">
    <property type="entry name" value="CARBOXY-TERMINAL PROCESSING PROTEASE CTPA"/>
    <property type="match status" value="1"/>
</dbReference>
<dbReference type="RefSeq" id="WP_264282746.1">
    <property type="nucleotide sequence ID" value="NZ_CP107006.1"/>
</dbReference>
<dbReference type="Proteomes" id="UP001162741">
    <property type="component" value="Chromosome"/>
</dbReference>
<feature type="domain" description="Tail specific protease" evidence="1">
    <location>
        <begin position="79"/>
        <end position="286"/>
    </location>
</feature>
<evidence type="ECO:0000313" key="2">
    <source>
        <dbReference type="EMBL" id="UYQ94932.1"/>
    </source>
</evidence>
<organism evidence="2 3">
    <name type="scientific">Chitinophaga horti</name>
    <dbReference type="NCBI Taxonomy" id="2920382"/>
    <lineage>
        <taxon>Bacteria</taxon>
        <taxon>Pseudomonadati</taxon>
        <taxon>Bacteroidota</taxon>
        <taxon>Chitinophagia</taxon>
        <taxon>Chitinophagales</taxon>
        <taxon>Chitinophagaceae</taxon>
        <taxon>Chitinophaga</taxon>
    </lineage>
</organism>
<dbReference type="EMBL" id="CP107006">
    <property type="protein sequence ID" value="UYQ94932.1"/>
    <property type="molecule type" value="Genomic_DNA"/>
</dbReference>
<dbReference type="InterPro" id="IPR005151">
    <property type="entry name" value="Tail-specific_protease"/>
</dbReference>
<dbReference type="CDD" id="cd07563">
    <property type="entry name" value="Peptidase_S41_IRBP"/>
    <property type="match status" value="1"/>
</dbReference>
<gene>
    <name evidence="2" type="ORF">MKQ68_07475</name>
</gene>
<evidence type="ECO:0000259" key="1">
    <source>
        <dbReference type="SMART" id="SM00245"/>
    </source>
</evidence>
<evidence type="ECO:0000313" key="3">
    <source>
        <dbReference type="Proteomes" id="UP001162741"/>
    </source>
</evidence>
<name>A0ABY6J5N5_9BACT</name>